<proteinExistence type="predicted"/>
<evidence type="ECO:0000256" key="2">
    <source>
        <dbReference type="ARBA" id="ARBA00023125"/>
    </source>
</evidence>
<dbReference type="Gene3D" id="3.40.50.10490">
    <property type="entry name" value="Glucose-6-phosphate isomerase like protein, domain 1"/>
    <property type="match status" value="1"/>
</dbReference>
<dbReference type="SUPFAM" id="SSF46689">
    <property type="entry name" value="Homeodomain-like"/>
    <property type="match status" value="1"/>
</dbReference>
<evidence type="ECO:0000259" key="5">
    <source>
        <dbReference type="PROSITE" id="PS51071"/>
    </source>
</evidence>
<dbReference type="InterPro" id="IPR036388">
    <property type="entry name" value="WH-like_DNA-bd_sf"/>
</dbReference>
<dbReference type="Gene3D" id="1.10.10.10">
    <property type="entry name" value="Winged helix-like DNA-binding domain superfamily/Winged helix DNA-binding domain"/>
    <property type="match status" value="1"/>
</dbReference>
<protein>
    <submittedName>
        <fullName evidence="7">MurR/RpiR family transcriptional regulator</fullName>
    </submittedName>
</protein>
<dbReference type="InterPro" id="IPR046348">
    <property type="entry name" value="SIS_dom_sf"/>
</dbReference>
<dbReference type="CDD" id="cd05013">
    <property type="entry name" value="SIS_RpiR"/>
    <property type="match status" value="1"/>
</dbReference>
<dbReference type="EMBL" id="CP035037">
    <property type="protein sequence ID" value="QAB17037.1"/>
    <property type="molecule type" value="Genomic_DNA"/>
</dbReference>
<keyword evidence="1" id="KW-0805">Transcription regulation</keyword>
<organism evidence="7 8">
    <name type="scientific">Leucobacter muris</name>
    <dbReference type="NCBI Taxonomy" id="1935379"/>
    <lineage>
        <taxon>Bacteria</taxon>
        <taxon>Bacillati</taxon>
        <taxon>Actinomycetota</taxon>
        <taxon>Actinomycetes</taxon>
        <taxon>Micrococcales</taxon>
        <taxon>Microbacteriaceae</taxon>
        <taxon>Leucobacter</taxon>
    </lineage>
</organism>
<evidence type="ECO:0000256" key="1">
    <source>
        <dbReference type="ARBA" id="ARBA00023015"/>
    </source>
</evidence>
<evidence type="ECO:0000313" key="7">
    <source>
        <dbReference type="EMBL" id="QAB17037.1"/>
    </source>
</evidence>
<sequence>MHYPVRMSSHPGPPAVETGASSTLARIRAYAPSLGPSEGAVARAVLDRASEVPQWSTQQLATASGTSAATVIRACQRLGFTGFQHLRLELAREGAPADAASGDGVSRVFESAREALLLGRNAVDREALAAAAALVAAAGRVFFTANGFSAPPLQDAAMRFATIGRAVEAPIDILAQQFAAHTLGPGDVCLALSHSGANTHTLATCRAAKQRGATVIALCSYTRAPIPELADAVVSTGAVGPQHSVDPFFVRLNHSVLLHALLTAVADRLDGAAATDSQAMRSVVARALADTGE</sequence>
<accession>A0ABX5QDA7</accession>
<evidence type="ECO:0000259" key="6">
    <source>
        <dbReference type="PROSITE" id="PS51464"/>
    </source>
</evidence>
<keyword evidence="3" id="KW-0804">Transcription</keyword>
<dbReference type="InterPro" id="IPR000281">
    <property type="entry name" value="HTH_RpiR"/>
</dbReference>
<evidence type="ECO:0000256" key="4">
    <source>
        <dbReference type="SAM" id="MobiDB-lite"/>
    </source>
</evidence>
<dbReference type="InterPro" id="IPR001347">
    <property type="entry name" value="SIS_dom"/>
</dbReference>
<dbReference type="Pfam" id="PF01380">
    <property type="entry name" value="SIS"/>
    <property type="match status" value="1"/>
</dbReference>
<evidence type="ECO:0000256" key="3">
    <source>
        <dbReference type="ARBA" id="ARBA00023163"/>
    </source>
</evidence>
<gene>
    <name evidence="7" type="ORF">Leucomu_03100</name>
</gene>
<dbReference type="SUPFAM" id="SSF53697">
    <property type="entry name" value="SIS domain"/>
    <property type="match status" value="1"/>
</dbReference>
<dbReference type="PROSITE" id="PS51071">
    <property type="entry name" value="HTH_RPIR"/>
    <property type="match status" value="1"/>
</dbReference>
<dbReference type="PANTHER" id="PTHR30514:SF1">
    <property type="entry name" value="HTH-TYPE TRANSCRIPTIONAL REGULATOR HEXR-RELATED"/>
    <property type="match status" value="1"/>
</dbReference>
<dbReference type="InterPro" id="IPR009057">
    <property type="entry name" value="Homeodomain-like_sf"/>
</dbReference>
<dbReference type="PANTHER" id="PTHR30514">
    <property type="entry name" value="GLUCOKINASE"/>
    <property type="match status" value="1"/>
</dbReference>
<evidence type="ECO:0000313" key="8">
    <source>
        <dbReference type="Proteomes" id="UP000285768"/>
    </source>
</evidence>
<dbReference type="PROSITE" id="PS51464">
    <property type="entry name" value="SIS"/>
    <property type="match status" value="1"/>
</dbReference>
<reference evidence="7 8" key="1">
    <citation type="submission" date="2019-01" db="EMBL/GenBank/DDBJ databases">
        <title>Leucobacter muris sp. nov. isolated from the nose of a laboratory mouse.</title>
        <authorList>
            <person name="Benga L."/>
            <person name="Sproeer C."/>
            <person name="Schumann P."/>
            <person name="Verbarg S."/>
            <person name="Bunk B."/>
            <person name="Engelhardt E."/>
            <person name="Benten P.M."/>
            <person name="Sager M."/>
        </authorList>
    </citation>
    <scope>NUCLEOTIDE SEQUENCE [LARGE SCALE GENOMIC DNA]</scope>
    <source>
        <strain evidence="7 8">DSM 101948</strain>
    </source>
</reference>
<dbReference type="Proteomes" id="UP000285768">
    <property type="component" value="Chromosome"/>
</dbReference>
<dbReference type="InterPro" id="IPR035472">
    <property type="entry name" value="RpiR-like_SIS"/>
</dbReference>
<dbReference type="Pfam" id="PF01418">
    <property type="entry name" value="HTH_6"/>
    <property type="match status" value="1"/>
</dbReference>
<name>A0ABX5QDA7_9MICO</name>
<keyword evidence="2" id="KW-0238">DNA-binding</keyword>
<feature type="region of interest" description="Disordered" evidence="4">
    <location>
        <begin position="1"/>
        <end position="20"/>
    </location>
</feature>
<dbReference type="InterPro" id="IPR047640">
    <property type="entry name" value="RpiR-like"/>
</dbReference>
<keyword evidence="8" id="KW-1185">Reference proteome</keyword>
<feature type="domain" description="SIS" evidence="6">
    <location>
        <begin position="131"/>
        <end position="272"/>
    </location>
</feature>
<feature type="domain" description="HTH rpiR-type" evidence="5">
    <location>
        <begin position="21"/>
        <end position="97"/>
    </location>
</feature>